<evidence type="ECO:0000256" key="1">
    <source>
        <dbReference type="SAM" id="SignalP"/>
    </source>
</evidence>
<dbReference type="PROSITE" id="PS51257">
    <property type="entry name" value="PROKAR_LIPOPROTEIN"/>
    <property type="match status" value="1"/>
</dbReference>
<evidence type="ECO:0000313" key="2">
    <source>
        <dbReference type="EMBL" id="GIF89953.1"/>
    </source>
</evidence>
<evidence type="ECO:0000313" key="3">
    <source>
        <dbReference type="Proteomes" id="UP000619293"/>
    </source>
</evidence>
<proteinExistence type="predicted"/>
<reference evidence="2 3" key="1">
    <citation type="submission" date="2021-01" db="EMBL/GenBank/DDBJ databases">
        <title>Whole genome shotgun sequence of Catellatospora chokoriensis NBRC 107358.</title>
        <authorList>
            <person name="Komaki H."/>
            <person name="Tamura T."/>
        </authorList>
    </citation>
    <scope>NUCLEOTIDE SEQUENCE [LARGE SCALE GENOMIC DNA]</scope>
    <source>
        <strain evidence="2 3">NBRC 107358</strain>
    </source>
</reference>
<feature type="chain" id="PRO_5035150525" description="Lipoprotein LprG" evidence="1">
    <location>
        <begin position="28"/>
        <end position="248"/>
    </location>
</feature>
<gene>
    <name evidence="2" type="ORF">Cch02nite_33970</name>
</gene>
<sequence length="248" mass="26243">MYRRSVSTLAMMLAGAALGLTGCSASAEPAVPSSSSTATDARAAFHAATSALTAQPFGFEVELQDKLTLSGQFDPVTRKGSVSGQIPINGKLDDFEFITLGDDVWLRLGGATAGSAWMHAPADRLTESSFNLANPANPNGVMYTARAVQTLWREGTNTFGGEVDLTGSWTGPSIVGPTGTWNTSRGMPFNARFDASGRFDQFAIDLNTVLPGAFLVTRYRYGVTVQTQAPPAAEVVEMPERLLQPTTA</sequence>
<accession>A0A8J3NRZ9</accession>
<dbReference type="EMBL" id="BONG01000019">
    <property type="protein sequence ID" value="GIF89953.1"/>
    <property type="molecule type" value="Genomic_DNA"/>
</dbReference>
<keyword evidence="1" id="KW-0732">Signal</keyword>
<evidence type="ECO:0008006" key="4">
    <source>
        <dbReference type="Google" id="ProtNLM"/>
    </source>
</evidence>
<dbReference type="Proteomes" id="UP000619293">
    <property type="component" value="Unassembled WGS sequence"/>
</dbReference>
<name>A0A8J3NRZ9_9ACTN</name>
<protein>
    <recommendedName>
        <fullName evidence="4">Lipoprotein LprG</fullName>
    </recommendedName>
</protein>
<organism evidence="2 3">
    <name type="scientific">Catellatospora chokoriensis</name>
    <dbReference type="NCBI Taxonomy" id="310353"/>
    <lineage>
        <taxon>Bacteria</taxon>
        <taxon>Bacillati</taxon>
        <taxon>Actinomycetota</taxon>
        <taxon>Actinomycetes</taxon>
        <taxon>Micromonosporales</taxon>
        <taxon>Micromonosporaceae</taxon>
        <taxon>Catellatospora</taxon>
    </lineage>
</organism>
<dbReference type="AlphaFoldDB" id="A0A8J3NRZ9"/>
<feature type="signal peptide" evidence="1">
    <location>
        <begin position="1"/>
        <end position="27"/>
    </location>
</feature>
<keyword evidence="3" id="KW-1185">Reference proteome</keyword>
<comment type="caution">
    <text evidence="2">The sequence shown here is derived from an EMBL/GenBank/DDBJ whole genome shotgun (WGS) entry which is preliminary data.</text>
</comment>